<feature type="domain" description="Death" evidence="4">
    <location>
        <begin position="1442"/>
        <end position="1504"/>
    </location>
</feature>
<dbReference type="Gene3D" id="3.40.50.300">
    <property type="entry name" value="P-loop containing nucleotide triphosphate hydrolases"/>
    <property type="match status" value="2"/>
</dbReference>
<gene>
    <name evidence="5" type="ORF">PMEA_00014648</name>
</gene>
<dbReference type="PANTHER" id="PTHR47508:SF1">
    <property type="entry name" value="NON-SPECIFIC SERINE_THREONINE PROTEIN KINASE"/>
    <property type="match status" value="1"/>
</dbReference>
<dbReference type="Pfam" id="PF16095">
    <property type="entry name" value="COR-A"/>
    <property type="match status" value="1"/>
</dbReference>
<dbReference type="InterPro" id="IPR004087">
    <property type="entry name" value="KH_dom"/>
</dbReference>
<evidence type="ECO:0000256" key="1">
    <source>
        <dbReference type="ARBA" id="ARBA00022737"/>
    </source>
</evidence>
<organism evidence="5 6">
    <name type="scientific">Pocillopora meandrina</name>
    <dbReference type="NCBI Taxonomy" id="46732"/>
    <lineage>
        <taxon>Eukaryota</taxon>
        <taxon>Metazoa</taxon>
        <taxon>Cnidaria</taxon>
        <taxon>Anthozoa</taxon>
        <taxon>Hexacorallia</taxon>
        <taxon>Scleractinia</taxon>
        <taxon>Astrocoeniina</taxon>
        <taxon>Pocilloporidae</taxon>
        <taxon>Pocillopora</taxon>
    </lineage>
</organism>
<dbReference type="PROSITE" id="PS50084">
    <property type="entry name" value="KH_TYPE_1"/>
    <property type="match status" value="2"/>
</dbReference>
<dbReference type="InterPro" id="IPR036612">
    <property type="entry name" value="KH_dom_type_1_sf"/>
</dbReference>
<dbReference type="PANTHER" id="PTHR47508">
    <property type="entry name" value="SAM DOMAIN-CONTAINING PROTEIN-RELATED"/>
    <property type="match status" value="1"/>
</dbReference>
<dbReference type="SMART" id="SM00322">
    <property type="entry name" value="KH"/>
    <property type="match status" value="2"/>
</dbReference>
<reference evidence="5 6" key="1">
    <citation type="submission" date="2022-05" db="EMBL/GenBank/DDBJ databases">
        <authorList>
            <consortium name="Genoscope - CEA"/>
            <person name="William W."/>
        </authorList>
    </citation>
    <scope>NUCLEOTIDE SEQUENCE [LARGE SCALE GENOMIC DNA]</scope>
</reference>
<evidence type="ECO:0000256" key="2">
    <source>
        <dbReference type="PROSITE-ProRule" id="PRU00117"/>
    </source>
</evidence>
<protein>
    <recommendedName>
        <fullName evidence="4">Death domain-containing protein</fullName>
    </recommendedName>
</protein>
<dbReference type="Pfam" id="PF00531">
    <property type="entry name" value="Death"/>
    <property type="match status" value="1"/>
</dbReference>
<dbReference type="InterPro" id="IPR004088">
    <property type="entry name" value="KH_dom_type_1"/>
</dbReference>
<dbReference type="SUPFAM" id="SSF54791">
    <property type="entry name" value="Eukaryotic type KH-domain (KH-domain type I)"/>
    <property type="match status" value="2"/>
</dbReference>
<dbReference type="GO" id="GO:0007165">
    <property type="term" value="P:signal transduction"/>
    <property type="evidence" value="ECO:0007669"/>
    <property type="project" value="InterPro"/>
</dbReference>
<keyword evidence="6" id="KW-1185">Reference proteome</keyword>
<feature type="region of interest" description="Disordered" evidence="3">
    <location>
        <begin position="687"/>
        <end position="729"/>
    </location>
</feature>
<evidence type="ECO:0000313" key="5">
    <source>
        <dbReference type="EMBL" id="CAH3132311.1"/>
    </source>
</evidence>
<dbReference type="Pfam" id="PF00013">
    <property type="entry name" value="KH_1"/>
    <property type="match status" value="2"/>
</dbReference>
<dbReference type="EMBL" id="CALNXJ010000026">
    <property type="protein sequence ID" value="CAH3132311.1"/>
    <property type="molecule type" value="Genomic_DNA"/>
</dbReference>
<keyword evidence="2" id="KW-0694">RNA-binding</keyword>
<dbReference type="SUPFAM" id="SSF47986">
    <property type="entry name" value="DEATH domain"/>
    <property type="match status" value="1"/>
</dbReference>
<accession>A0AAU9X0U5</accession>
<dbReference type="InterPro" id="IPR000488">
    <property type="entry name" value="Death_dom"/>
</dbReference>
<name>A0AAU9X0U5_9CNID</name>
<dbReference type="InterPro" id="IPR011029">
    <property type="entry name" value="DEATH-like_dom_sf"/>
</dbReference>
<dbReference type="Gene3D" id="1.10.533.10">
    <property type="entry name" value="Death Domain, Fas"/>
    <property type="match status" value="1"/>
</dbReference>
<dbReference type="CDD" id="cd00105">
    <property type="entry name" value="KH-I"/>
    <property type="match status" value="2"/>
</dbReference>
<dbReference type="PROSITE" id="PS50017">
    <property type="entry name" value="DEATH_DOMAIN"/>
    <property type="match status" value="1"/>
</dbReference>
<dbReference type="InterPro" id="IPR032171">
    <property type="entry name" value="COR-A"/>
</dbReference>
<dbReference type="Gene3D" id="1.10.10.10">
    <property type="entry name" value="Winged helix-like DNA-binding domain superfamily/Winged helix DNA-binding domain"/>
    <property type="match status" value="1"/>
</dbReference>
<dbReference type="InterPro" id="IPR027417">
    <property type="entry name" value="P-loop_NTPase"/>
</dbReference>
<evidence type="ECO:0000256" key="3">
    <source>
        <dbReference type="SAM" id="MobiDB-lite"/>
    </source>
</evidence>
<comment type="caution">
    <text evidence="5">The sequence shown here is derived from an EMBL/GenBank/DDBJ whole genome shotgun (WGS) entry which is preliminary data.</text>
</comment>
<sequence>MDSEYVPVSEEFKSRVIGRDGSVLNSIRERSGAIITSRYTEEEGFTVSGNDQQRETAKRLILEKVEEIELTKWEEVEIPTEYKGLVIGKYGANLLVISKETGAKVTRKRGEVHITQGTKQQRDQVKFLIKRQVALARLRGLENKGYKICCFIDDWNITENCKLKLERVSEKDCLVVPSSQAQFRLQSSRESNLQECVSESGYLSKLQDATLETLRKLKAEKDSRNQLEADMWCHFGLATIRGPSGEDIEKEEWSIDDATAMFQSSEDGNYWKVTFQEGVNFIEDIFRGYYYDNTPKEYLDYAARYDLTFLTPCSRQMRCKVWVARKDVEKKLASIPVPFSDVKNILKEIYFTDETTQSRSRGWLVLPSRRYLQADILFPGCEFDCRLTIRERTGNATDLNHVPKEDVISVLADYLSGMTLVEDDPFGLKIPEKKIPEGYHLTHKRFSKRIVYKSKPGFSITLSRELSWSLAVTDERSRESTDLHQHCDEWDRLLRSGQWEAEMIVRKLPDFLEFVKEVQGFVVGKIMRSGLERIVPPEILARGPLAQQAYYHALDEGKICDRRVPLMLVGQDRSGKTSLKKSLKGIYFNSEEESTVGIDFDPNPFKVTTEMWMTGKKNEEGDVDEEAISFEQNAARLAADTLRTTETVNEISRRHNLGEGEDYDIDDTDDLVLGATSTDSSSGLVRIEQTEDPLSTESSFNETRSPVGQVPDPKKLEPEDDLPNPTPELASDFEEIATRIESLLKEKKKRKEVEADDVYSILWDFAGESIYYVTHPLFLTARAIYFLVYNLNWNPNAKANRLMKQGVYAESQDSFNLKTNLDYLDFWMNSLASLAAYSEDKDMDTQFEVLPKRLPMVFLVCTHADEPYEGRDARKLAAEVYGTLKERPYGTHLFGMYCVDNTKSGRESECQEVGRLRKDVLAAAKKLPHIKEVIPVKWLKYEKTLQCWKKGGYNFISLETAKRIANQECDISAENDFKTLLNFLHDLRILIHFDDTAELNDLVVLDSQWLIDVFKKVITVKPYHWEEEPFLGLWRKLEREGILEEKLLEHVWEPQLIGGRENSEKLIALMERFSLLCSWPSHGVSGNRQFLVPSMLKSQAPEGVMKLVSSAQIPSLVVKFESGQVPAGLFPRLVLQFFQWGKESFWSSKRLKLFHGFSRFYTSQDAGCSVILLCHSSYIEVVYHQGNANDESVNALQSPLSQNSMNKLYNENDLSCVRVVCRQLGLILECMRNQFRWLNSMRYKMGIICPICREQSAVEYCERHQSLNCKQEECLHFWSESELCASKGDAFCMESVSALNNRFNPERWAPWFSSQDNWVGRSNHCDELLFLEKGKGATTLSVPCEIVDTLLAQSNDCKDFVRQLEDKLNLNDAVLRDPDPNTRVLIRTLARKANNASRSDLVEELRKIVPAGTTAPMLPESLLVRGIPFSQLKKLTITLSGGDEWKIFAEQLRLTPEEIRFLDNRTLNPADAALGYIAQKYQITVGDLYHLLTECGLPVVADLL</sequence>
<feature type="compositionally biased region" description="Polar residues" evidence="3">
    <location>
        <begin position="692"/>
        <end position="706"/>
    </location>
</feature>
<dbReference type="SUPFAM" id="SSF52540">
    <property type="entry name" value="P-loop containing nucleoside triphosphate hydrolases"/>
    <property type="match status" value="1"/>
</dbReference>
<proteinExistence type="predicted"/>
<dbReference type="Proteomes" id="UP001159428">
    <property type="component" value="Unassembled WGS sequence"/>
</dbReference>
<evidence type="ECO:0000259" key="4">
    <source>
        <dbReference type="PROSITE" id="PS50017"/>
    </source>
</evidence>
<keyword evidence="1" id="KW-0677">Repeat</keyword>
<dbReference type="Gene3D" id="3.30.1370.10">
    <property type="entry name" value="K Homology domain, type 1"/>
    <property type="match status" value="2"/>
</dbReference>
<evidence type="ECO:0000313" key="6">
    <source>
        <dbReference type="Proteomes" id="UP001159428"/>
    </source>
</evidence>
<dbReference type="InterPro" id="IPR036388">
    <property type="entry name" value="WH-like_DNA-bd_sf"/>
</dbReference>
<dbReference type="GO" id="GO:0003723">
    <property type="term" value="F:RNA binding"/>
    <property type="evidence" value="ECO:0007669"/>
    <property type="project" value="UniProtKB-UniRule"/>
</dbReference>